<name>A0AAE0ZM76_9GAST</name>
<feature type="compositionally biased region" description="Basic and acidic residues" evidence="1">
    <location>
        <begin position="31"/>
        <end position="45"/>
    </location>
</feature>
<dbReference type="Proteomes" id="UP001283361">
    <property type="component" value="Unassembled WGS sequence"/>
</dbReference>
<gene>
    <name evidence="2" type="ORF">RRG08_064143</name>
</gene>
<sequence length="99" mass="10959">MDAREGTTTWCGSERQTRRAPYRHWPGAMCGREREGDTERDRDRSCSTQRLAYQATGQAPLFSSRSHGVSTNTTGGHWSAALLSVTSSVTIRAWSLSPL</sequence>
<evidence type="ECO:0000256" key="1">
    <source>
        <dbReference type="SAM" id="MobiDB-lite"/>
    </source>
</evidence>
<proteinExistence type="predicted"/>
<evidence type="ECO:0000313" key="3">
    <source>
        <dbReference type="Proteomes" id="UP001283361"/>
    </source>
</evidence>
<keyword evidence="3" id="KW-1185">Reference proteome</keyword>
<reference evidence="2" key="1">
    <citation type="journal article" date="2023" name="G3 (Bethesda)">
        <title>A reference genome for the long-term kleptoplast-retaining sea slug Elysia crispata morphotype clarki.</title>
        <authorList>
            <person name="Eastman K.E."/>
            <person name="Pendleton A.L."/>
            <person name="Shaikh M.A."/>
            <person name="Suttiyut T."/>
            <person name="Ogas R."/>
            <person name="Tomko P."/>
            <person name="Gavelis G."/>
            <person name="Widhalm J.R."/>
            <person name="Wisecaver J.H."/>
        </authorList>
    </citation>
    <scope>NUCLEOTIDE SEQUENCE</scope>
    <source>
        <strain evidence="2">ECLA1</strain>
    </source>
</reference>
<dbReference type="EMBL" id="JAWDGP010003667">
    <property type="protein sequence ID" value="KAK3771890.1"/>
    <property type="molecule type" value="Genomic_DNA"/>
</dbReference>
<protein>
    <submittedName>
        <fullName evidence="2">Uncharacterized protein</fullName>
    </submittedName>
</protein>
<dbReference type="AlphaFoldDB" id="A0AAE0ZM76"/>
<accession>A0AAE0ZM76</accession>
<evidence type="ECO:0000313" key="2">
    <source>
        <dbReference type="EMBL" id="KAK3771890.1"/>
    </source>
</evidence>
<comment type="caution">
    <text evidence="2">The sequence shown here is derived from an EMBL/GenBank/DDBJ whole genome shotgun (WGS) entry which is preliminary data.</text>
</comment>
<feature type="region of interest" description="Disordered" evidence="1">
    <location>
        <begin position="26"/>
        <end position="46"/>
    </location>
</feature>
<organism evidence="2 3">
    <name type="scientific">Elysia crispata</name>
    <name type="common">lettuce slug</name>
    <dbReference type="NCBI Taxonomy" id="231223"/>
    <lineage>
        <taxon>Eukaryota</taxon>
        <taxon>Metazoa</taxon>
        <taxon>Spiralia</taxon>
        <taxon>Lophotrochozoa</taxon>
        <taxon>Mollusca</taxon>
        <taxon>Gastropoda</taxon>
        <taxon>Heterobranchia</taxon>
        <taxon>Euthyneura</taxon>
        <taxon>Panpulmonata</taxon>
        <taxon>Sacoglossa</taxon>
        <taxon>Placobranchoidea</taxon>
        <taxon>Plakobranchidae</taxon>
        <taxon>Elysia</taxon>
    </lineage>
</organism>